<accession>A0A9R1UNF0</accession>
<evidence type="ECO:0000256" key="1">
    <source>
        <dbReference type="SAM" id="MobiDB-lite"/>
    </source>
</evidence>
<protein>
    <submittedName>
        <fullName evidence="2">Uncharacterized protein</fullName>
    </submittedName>
</protein>
<organism evidence="2 3">
    <name type="scientific">Lactuca sativa</name>
    <name type="common">Garden lettuce</name>
    <dbReference type="NCBI Taxonomy" id="4236"/>
    <lineage>
        <taxon>Eukaryota</taxon>
        <taxon>Viridiplantae</taxon>
        <taxon>Streptophyta</taxon>
        <taxon>Embryophyta</taxon>
        <taxon>Tracheophyta</taxon>
        <taxon>Spermatophyta</taxon>
        <taxon>Magnoliopsida</taxon>
        <taxon>eudicotyledons</taxon>
        <taxon>Gunneridae</taxon>
        <taxon>Pentapetalae</taxon>
        <taxon>asterids</taxon>
        <taxon>campanulids</taxon>
        <taxon>Asterales</taxon>
        <taxon>Asteraceae</taxon>
        <taxon>Cichorioideae</taxon>
        <taxon>Cichorieae</taxon>
        <taxon>Lactucinae</taxon>
        <taxon>Lactuca</taxon>
    </lineage>
</organism>
<dbReference type="EMBL" id="NBSK02000008">
    <property type="protein sequence ID" value="KAJ0190364.1"/>
    <property type="molecule type" value="Genomic_DNA"/>
</dbReference>
<gene>
    <name evidence="2" type="ORF">LSAT_V11C800399850</name>
</gene>
<sequence>MVYIKFNCALQRRYQRKDTIDPILLKEIDESNEWLMGHMDEENVEEDDFVFDGDDLTWSAVDKASRASQPNYSTRRSSTPSSTRRASETSNCKRASRGFSLIDEEIEEDMGRSCFGHRIKRFVAFHEFRSLVIVL</sequence>
<reference evidence="2 3" key="1">
    <citation type="journal article" date="2017" name="Nat. Commun.">
        <title>Genome assembly with in vitro proximity ligation data and whole-genome triplication in lettuce.</title>
        <authorList>
            <person name="Reyes-Chin-Wo S."/>
            <person name="Wang Z."/>
            <person name="Yang X."/>
            <person name="Kozik A."/>
            <person name="Arikit S."/>
            <person name="Song C."/>
            <person name="Xia L."/>
            <person name="Froenicke L."/>
            <person name="Lavelle D.O."/>
            <person name="Truco M.J."/>
            <person name="Xia R."/>
            <person name="Zhu S."/>
            <person name="Xu C."/>
            <person name="Xu H."/>
            <person name="Xu X."/>
            <person name="Cox K."/>
            <person name="Korf I."/>
            <person name="Meyers B.C."/>
            <person name="Michelmore R.W."/>
        </authorList>
    </citation>
    <scope>NUCLEOTIDE SEQUENCE [LARGE SCALE GENOMIC DNA]</scope>
    <source>
        <strain evidence="3">cv. Salinas</strain>
        <tissue evidence="2">Seedlings</tissue>
    </source>
</reference>
<name>A0A9R1UNF0_LACSA</name>
<dbReference type="Proteomes" id="UP000235145">
    <property type="component" value="Unassembled WGS sequence"/>
</dbReference>
<keyword evidence="3" id="KW-1185">Reference proteome</keyword>
<evidence type="ECO:0000313" key="2">
    <source>
        <dbReference type="EMBL" id="KAJ0190364.1"/>
    </source>
</evidence>
<evidence type="ECO:0000313" key="3">
    <source>
        <dbReference type="Proteomes" id="UP000235145"/>
    </source>
</evidence>
<proteinExistence type="predicted"/>
<dbReference type="AlphaFoldDB" id="A0A9R1UNF0"/>
<feature type="region of interest" description="Disordered" evidence="1">
    <location>
        <begin position="64"/>
        <end position="91"/>
    </location>
</feature>
<comment type="caution">
    <text evidence="2">The sequence shown here is derived from an EMBL/GenBank/DDBJ whole genome shotgun (WGS) entry which is preliminary data.</text>
</comment>
<feature type="compositionally biased region" description="Low complexity" evidence="1">
    <location>
        <begin position="73"/>
        <end position="90"/>
    </location>
</feature>